<dbReference type="WBParaSite" id="nRc.2.0.1.t32169-RA">
    <property type="protein sequence ID" value="nRc.2.0.1.t32169-RA"/>
    <property type="gene ID" value="nRc.2.0.1.g32169"/>
</dbReference>
<evidence type="ECO:0000313" key="1">
    <source>
        <dbReference type="Proteomes" id="UP000887565"/>
    </source>
</evidence>
<dbReference type="Proteomes" id="UP000887565">
    <property type="component" value="Unplaced"/>
</dbReference>
<protein>
    <submittedName>
        <fullName evidence="2">Uncharacterized protein</fullName>
    </submittedName>
</protein>
<dbReference type="AlphaFoldDB" id="A0A915K1H5"/>
<organism evidence="1 2">
    <name type="scientific">Romanomermis culicivorax</name>
    <name type="common">Nematode worm</name>
    <dbReference type="NCBI Taxonomy" id="13658"/>
    <lineage>
        <taxon>Eukaryota</taxon>
        <taxon>Metazoa</taxon>
        <taxon>Ecdysozoa</taxon>
        <taxon>Nematoda</taxon>
        <taxon>Enoplea</taxon>
        <taxon>Dorylaimia</taxon>
        <taxon>Mermithida</taxon>
        <taxon>Mermithoidea</taxon>
        <taxon>Mermithidae</taxon>
        <taxon>Romanomermis</taxon>
    </lineage>
</organism>
<evidence type="ECO:0000313" key="2">
    <source>
        <dbReference type="WBParaSite" id="nRc.2.0.1.t32169-RA"/>
    </source>
</evidence>
<accession>A0A915K1H5</accession>
<sequence>MSWFGHRKKHFFRELLTGKLANKGEVSGKVEKLNNKTSKPLHQLRFSSAHFYSTAYEFCDQWTHELFFSDTDYEKDTMFDTAIFFYYKKATKFLTGDKEREKNY</sequence>
<name>A0A915K1H5_ROMCU</name>
<keyword evidence="1" id="KW-1185">Reference proteome</keyword>
<proteinExistence type="predicted"/>
<reference evidence="2" key="1">
    <citation type="submission" date="2022-11" db="UniProtKB">
        <authorList>
            <consortium name="WormBaseParasite"/>
        </authorList>
    </citation>
    <scope>IDENTIFICATION</scope>
</reference>